<dbReference type="GO" id="GO:0016747">
    <property type="term" value="F:acyltransferase activity, transferring groups other than amino-acyl groups"/>
    <property type="evidence" value="ECO:0007669"/>
    <property type="project" value="TreeGrafter"/>
</dbReference>
<dbReference type="PANTHER" id="PTHR48098:SF1">
    <property type="entry name" value="DIACYLGLYCEROL ACYLTRANSFERASE_MYCOLYLTRANSFERASE AG85A"/>
    <property type="match status" value="1"/>
</dbReference>
<sequence length="275" mass="31143">MKTTKILITLCLLMAWGVSKAASVDTALTYSAAMKRNIKAVVVKPEGYSKDQKYPSLYLLHGFSGDQTDWIKKVPAIQDLADQYKVIIVCPYGAFAGWYVDSPELKDFQYETYITNELVAYIDKNYSTIKDRNSRAITGLSMGGFGGLSLGIKHQDVFGAAGSMSGAVDLRPLSDAFGIEQVLGKYAKYPERWEKASVENLIYLLKPKSLAIIFDCGNDDFLYRFNVILHDKLLERNIPHEFTVRPGSHTWEYWANSITYQMLFFSRFFKGQMPK</sequence>
<organism evidence="2 3">
    <name type="scientific">Mucilaginibacter myungsuensis</name>
    <dbReference type="NCBI Taxonomy" id="649104"/>
    <lineage>
        <taxon>Bacteria</taxon>
        <taxon>Pseudomonadati</taxon>
        <taxon>Bacteroidota</taxon>
        <taxon>Sphingobacteriia</taxon>
        <taxon>Sphingobacteriales</taxon>
        <taxon>Sphingobacteriaceae</taxon>
        <taxon>Mucilaginibacter</taxon>
    </lineage>
</organism>
<dbReference type="Pfam" id="PF00756">
    <property type="entry name" value="Esterase"/>
    <property type="match status" value="1"/>
</dbReference>
<keyword evidence="1" id="KW-0732">Signal</keyword>
<feature type="chain" id="PRO_5037380914" evidence="1">
    <location>
        <begin position="22"/>
        <end position="275"/>
    </location>
</feature>
<dbReference type="AlphaFoldDB" id="A0A929KYV6"/>
<dbReference type="PANTHER" id="PTHR48098">
    <property type="entry name" value="ENTEROCHELIN ESTERASE-RELATED"/>
    <property type="match status" value="1"/>
</dbReference>
<feature type="signal peptide" evidence="1">
    <location>
        <begin position="1"/>
        <end position="21"/>
    </location>
</feature>
<proteinExistence type="predicted"/>
<accession>A0A929KYV6</accession>
<dbReference type="RefSeq" id="WP_194112947.1">
    <property type="nucleotide sequence ID" value="NZ_JADFFL010000007.1"/>
</dbReference>
<dbReference type="SUPFAM" id="SSF53474">
    <property type="entry name" value="alpha/beta-Hydrolases"/>
    <property type="match status" value="1"/>
</dbReference>
<evidence type="ECO:0000313" key="2">
    <source>
        <dbReference type="EMBL" id="MBE9663702.1"/>
    </source>
</evidence>
<evidence type="ECO:0000313" key="3">
    <source>
        <dbReference type="Proteomes" id="UP000622475"/>
    </source>
</evidence>
<dbReference type="EMBL" id="JADFFL010000007">
    <property type="protein sequence ID" value="MBE9663702.1"/>
    <property type="molecule type" value="Genomic_DNA"/>
</dbReference>
<gene>
    <name evidence="2" type="ORF">IRJ16_17580</name>
</gene>
<comment type="caution">
    <text evidence="2">The sequence shown here is derived from an EMBL/GenBank/DDBJ whole genome shotgun (WGS) entry which is preliminary data.</text>
</comment>
<keyword evidence="3" id="KW-1185">Reference proteome</keyword>
<reference evidence="2" key="1">
    <citation type="submission" date="2020-10" db="EMBL/GenBank/DDBJ databases">
        <title>Mucilaginibacter mali sp. nov., isolated from rhizosphere soil of apple orchard.</title>
        <authorList>
            <person name="Lee J.-S."/>
            <person name="Kim H.S."/>
            <person name="Kim J.-S."/>
        </authorList>
    </citation>
    <scope>NUCLEOTIDE SEQUENCE</scope>
    <source>
        <strain evidence="2">KCTC 22746</strain>
    </source>
</reference>
<dbReference type="InterPro" id="IPR029058">
    <property type="entry name" value="AB_hydrolase_fold"/>
</dbReference>
<name>A0A929KYV6_9SPHI</name>
<evidence type="ECO:0000256" key="1">
    <source>
        <dbReference type="SAM" id="SignalP"/>
    </source>
</evidence>
<dbReference type="InterPro" id="IPR000801">
    <property type="entry name" value="Esterase-like"/>
</dbReference>
<dbReference type="Gene3D" id="3.40.50.1820">
    <property type="entry name" value="alpha/beta hydrolase"/>
    <property type="match status" value="1"/>
</dbReference>
<dbReference type="Proteomes" id="UP000622475">
    <property type="component" value="Unassembled WGS sequence"/>
</dbReference>
<dbReference type="InterPro" id="IPR050583">
    <property type="entry name" value="Mycobacterial_A85_antigen"/>
</dbReference>
<protein>
    <submittedName>
        <fullName evidence="2">Esterase family protein</fullName>
    </submittedName>
</protein>